<feature type="domain" description="V-SNARE coiled-coil homology" evidence="1">
    <location>
        <begin position="120"/>
        <end position="179"/>
    </location>
</feature>
<name>A0A0A8ULJ6_LEGHA</name>
<dbReference type="PATRIC" id="fig|449.7.peg.2604"/>
<organism evidence="2 3">
    <name type="scientific">Legionella hackeliae</name>
    <dbReference type="NCBI Taxonomy" id="449"/>
    <lineage>
        <taxon>Bacteria</taxon>
        <taxon>Pseudomonadati</taxon>
        <taxon>Pseudomonadota</taxon>
        <taxon>Gammaproteobacteria</taxon>
        <taxon>Legionellales</taxon>
        <taxon>Legionellaceae</taxon>
        <taxon>Legionella</taxon>
    </lineage>
</organism>
<dbReference type="EMBL" id="LN681225">
    <property type="protein sequence ID" value="CEK09593.1"/>
    <property type="molecule type" value="Genomic_DNA"/>
</dbReference>
<evidence type="ECO:0000313" key="3">
    <source>
        <dbReference type="Proteomes" id="UP000032803"/>
    </source>
</evidence>
<dbReference type="STRING" id="449.LHA_0498"/>
<dbReference type="OrthoDB" id="5639059at2"/>
<dbReference type="KEGG" id="lha:LHA_0498"/>
<reference evidence="3" key="1">
    <citation type="submission" date="2014-09" db="EMBL/GenBank/DDBJ databases">
        <authorList>
            <person name="Gomez-Valero L."/>
        </authorList>
    </citation>
    <scope>NUCLEOTIDE SEQUENCE [LARGE SCALE GENOMIC DNA]</scope>
    <source>
        <strain evidence="3">ATCC35250</strain>
    </source>
</reference>
<dbReference type="GO" id="GO:0005737">
    <property type="term" value="C:cytoplasm"/>
    <property type="evidence" value="ECO:0007669"/>
    <property type="project" value="GOC"/>
</dbReference>
<proteinExistence type="predicted"/>
<dbReference type="InterPro" id="IPR042855">
    <property type="entry name" value="V_SNARE_CC"/>
</dbReference>
<dbReference type="Pfam" id="PF00957">
    <property type="entry name" value="Synaptobrevin"/>
    <property type="match status" value="1"/>
</dbReference>
<dbReference type="CDD" id="cd15843">
    <property type="entry name" value="R-SNARE"/>
    <property type="match status" value="1"/>
</dbReference>
<dbReference type="HOGENOM" id="CLU_1625020_0_0_6"/>
<gene>
    <name evidence="2" type="ORF">LHA_0498</name>
</gene>
<dbReference type="RefSeq" id="WP_045105107.1">
    <property type="nucleotide sequence ID" value="NZ_LN681225.1"/>
</dbReference>
<dbReference type="Gene3D" id="1.20.5.110">
    <property type="match status" value="1"/>
</dbReference>
<protein>
    <recommendedName>
        <fullName evidence="1">V-SNARE coiled-coil homology domain-containing protein</fullName>
    </recommendedName>
</protein>
<accession>A0A0A8ULJ6</accession>
<dbReference type="GO" id="GO:0006888">
    <property type="term" value="P:endoplasmic reticulum to Golgi vesicle-mediated transport"/>
    <property type="evidence" value="ECO:0007669"/>
    <property type="project" value="TreeGrafter"/>
</dbReference>
<dbReference type="PANTHER" id="PTHR45806:SF1">
    <property type="entry name" value="SYNAPTOBREVIN HOMOLOG YKT6"/>
    <property type="match status" value="1"/>
</dbReference>
<dbReference type="PROSITE" id="PS50892">
    <property type="entry name" value="V_SNARE"/>
    <property type="match status" value="1"/>
</dbReference>
<dbReference type="GO" id="GO:0005484">
    <property type="term" value="F:SNAP receptor activity"/>
    <property type="evidence" value="ECO:0007669"/>
    <property type="project" value="TreeGrafter"/>
</dbReference>
<evidence type="ECO:0000259" key="1">
    <source>
        <dbReference type="PROSITE" id="PS50892"/>
    </source>
</evidence>
<evidence type="ECO:0000313" key="2">
    <source>
        <dbReference type="EMBL" id="CEK09593.1"/>
    </source>
</evidence>
<dbReference type="CDD" id="cd00385">
    <property type="entry name" value="Isoprenoid_Biosyn_C1"/>
    <property type="match status" value="1"/>
</dbReference>
<dbReference type="PANTHER" id="PTHR45806">
    <property type="entry name" value="SYNAPTOBREVIN HOMOLOG YKT6"/>
    <property type="match status" value="1"/>
</dbReference>
<sequence length="183" mass="21357">MRCYALGTCSGDGPFEWFISLSNSFFGSSFFEKQIKQAIEKHQAEITNYCADLNPNETYWMEKDGIYIYVRRVVDDYCGVIVDSKLDQKQITWLSLYLLKFKLEKKTIAANIEEFTQDYKVRKVQKEVDETMQIMLKNIEKMEKRGEALQTLVTKTQDLETSSFQFKKKAADLNSCWPSCTLI</sequence>
<dbReference type="AlphaFoldDB" id="A0A0A8ULJ6"/>
<dbReference type="Proteomes" id="UP000032803">
    <property type="component" value="Chromosome I"/>
</dbReference>
<dbReference type="SUPFAM" id="SSF58038">
    <property type="entry name" value="SNARE fusion complex"/>
    <property type="match status" value="1"/>
</dbReference>
<keyword evidence="3" id="KW-1185">Reference proteome</keyword>